<accession>A0AAF0EM36</accession>
<evidence type="ECO:0000256" key="2">
    <source>
        <dbReference type="ARBA" id="ARBA00022980"/>
    </source>
</evidence>
<keyword evidence="8" id="KW-1185">Reference proteome</keyword>
<dbReference type="Pfam" id="PF00238">
    <property type="entry name" value="Ribosomal_L14"/>
    <property type="match status" value="1"/>
</dbReference>
<dbReference type="PANTHER" id="PTHR11761">
    <property type="entry name" value="50S/60S RIBOSOMAL PROTEIN L14/L23"/>
    <property type="match status" value="1"/>
</dbReference>
<proteinExistence type="inferred from homology"/>
<evidence type="ECO:0000313" key="7">
    <source>
        <dbReference type="EMBL" id="WFD27059.1"/>
    </source>
</evidence>
<gene>
    <name evidence="7" type="primary">mrpl38</name>
    <name evidence="7" type="ORF">MNAN1_002055</name>
</gene>
<dbReference type="Proteomes" id="UP001213623">
    <property type="component" value="Chromosome 3"/>
</dbReference>
<dbReference type="NCBIfam" id="TIGR01067">
    <property type="entry name" value="rplN_bact"/>
    <property type="match status" value="1"/>
</dbReference>
<dbReference type="FunFam" id="2.40.150.20:FF:000005">
    <property type="entry name" value="50S ribosomal protein L14"/>
    <property type="match status" value="1"/>
</dbReference>
<dbReference type="SUPFAM" id="SSF50193">
    <property type="entry name" value="Ribosomal protein L14"/>
    <property type="match status" value="1"/>
</dbReference>
<protein>
    <recommendedName>
        <fullName evidence="5">Large ribosomal subunit protein uL14m</fullName>
    </recommendedName>
</protein>
<reference evidence="7" key="1">
    <citation type="submission" date="2023-03" db="EMBL/GenBank/DDBJ databases">
        <title>Mating type loci evolution in Malassezia.</title>
        <authorList>
            <person name="Coelho M.A."/>
        </authorList>
    </citation>
    <scope>NUCLEOTIDE SEQUENCE</scope>
    <source>
        <strain evidence="7">CBS 9557</strain>
    </source>
</reference>
<dbReference type="InterPro" id="IPR036853">
    <property type="entry name" value="Ribosomal_uL14_sf"/>
</dbReference>
<keyword evidence="3 6" id="KW-0687">Ribonucleoprotein</keyword>
<dbReference type="InterPro" id="IPR019972">
    <property type="entry name" value="Ribosomal_uL14_CS"/>
</dbReference>
<dbReference type="InterPro" id="IPR000218">
    <property type="entry name" value="Ribosomal_uL14"/>
</dbReference>
<evidence type="ECO:0000256" key="3">
    <source>
        <dbReference type="ARBA" id="ARBA00023274"/>
    </source>
</evidence>
<dbReference type="CDD" id="cd00337">
    <property type="entry name" value="Ribosomal_uL14"/>
    <property type="match status" value="1"/>
</dbReference>
<comment type="similarity">
    <text evidence="1 6">Belongs to the universal ribosomal protein uL14 family.</text>
</comment>
<dbReference type="EMBL" id="CP119894">
    <property type="protein sequence ID" value="WFD27059.1"/>
    <property type="molecule type" value="Genomic_DNA"/>
</dbReference>
<dbReference type="AlphaFoldDB" id="A0AAF0EM36"/>
<dbReference type="HAMAP" id="MF_01367">
    <property type="entry name" value="Ribosomal_uL14"/>
    <property type="match status" value="1"/>
</dbReference>
<dbReference type="SMART" id="SM01374">
    <property type="entry name" value="Ribosomal_L14"/>
    <property type="match status" value="1"/>
</dbReference>
<dbReference type="InterPro" id="IPR005745">
    <property type="entry name" value="Ribosomal_uL14_bac-type"/>
</dbReference>
<dbReference type="GO" id="GO:0070180">
    <property type="term" value="F:large ribosomal subunit rRNA binding"/>
    <property type="evidence" value="ECO:0007669"/>
    <property type="project" value="TreeGrafter"/>
</dbReference>
<evidence type="ECO:0000256" key="5">
    <source>
        <dbReference type="ARBA" id="ARBA00040118"/>
    </source>
</evidence>
<dbReference type="GO" id="GO:0006412">
    <property type="term" value="P:translation"/>
    <property type="evidence" value="ECO:0007669"/>
    <property type="project" value="InterPro"/>
</dbReference>
<dbReference type="PANTHER" id="PTHR11761:SF3">
    <property type="entry name" value="LARGE RIBOSOMAL SUBUNIT PROTEIN UL14M"/>
    <property type="match status" value="1"/>
</dbReference>
<dbReference type="GO" id="GO:0005762">
    <property type="term" value="C:mitochondrial large ribosomal subunit"/>
    <property type="evidence" value="ECO:0007669"/>
    <property type="project" value="TreeGrafter"/>
</dbReference>
<name>A0AAF0EM36_9BASI</name>
<comment type="function">
    <text evidence="4">Component of the mitochondrial ribosome (mitoribosome), a dedicated translation machinery responsible for the synthesis of mitochondrial genome-encoded proteins, including at least some of the essential transmembrane subunits of the mitochondrial respiratory chain. The mitoribosomes are attached to the mitochondrial inner membrane and translation products are cotranslationally integrated into the membrane.</text>
</comment>
<evidence type="ECO:0000313" key="8">
    <source>
        <dbReference type="Proteomes" id="UP001213623"/>
    </source>
</evidence>
<sequence length="143" mass="15494">MLGLKARMAVRAAHSFQIIDNSGGLVAECINVLRYKSSKGLGTVGDEVVVVVQKAKPIPTNQIPGGSSNTLKVRRGDVRHAVIVRTKKECQRPDGRVVKFDDNACVLLNNRKEPLGSRVNGVVSSELRKRGWGKILSLAPKVV</sequence>
<evidence type="ECO:0000256" key="1">
    <source>
        <dbReference type="ARBA" id="ARBA00010745"/>
    </source>
</evidence>
<dbReference type="GO" id="GO:0003735">
    <property type="term" value="F:structural constituent of ribosome"/>
    <property type="evidence" value="ECO:0007669"/>
    <property type="project" value="InterPro"/>
</dbReference>
<dbReference type="PROSITE" id="PS00049">
    <property type="entry name" value="RIBOSOMAL_L14"/>
    <property type="match status" value="1"/>
</dbReference>
<keyword evidence="2 6" id="KW-0689">Ribosomal protein</keyword>
<evidence type="ECO:0000256" key="6">
    <source>
        <dbReference type="RuleBase" id="RU003949"/>
    </source>
</evidence>
<dbReference type="Gene3D" id="2.40.150.20">
    <property type="entry name" value="Ribosomal protein L14"/>
    <property type="match status" value="1"/>
</dbReference>
<organism evidence="7 8">
    <name type="scientific">Malassezia nana</name>
    <dbReference type="NCBI Taxonomy" id="180528"/>
    <lineage>
        <taxon>Eukaryota</taxon>
        <taxon>Fungi</taxon>
        <taxon>Dikarya</taxon>
        <taxon>Basidiomycota</taxon>
        <taxon>Ustilaginomycotina</taxon>
        <taxon>Malasseziomycetes</taxon>
        <taxon>Malasseziales</taxon>
        <taxon>Malasseziaceae</taxon>
        <taxon>Malassezia</taxon>
    </lineage>
</organism>
<evidence type="ECO:0000256" key="4">
    <source>
        <dbReference type="ARBA" id="ARBA00037226"/>
    </source>
</evidence>